<feature type="transmembrane region" description="Helical" evidence="9">
    <location>
        <begin position="273"/>
        <end position="293"/>
    </location>
</feature>
<dbReference type="Gene3D" id="3.30.450.20">
    <property type="entry name" value="PAS domain"/>
    <property type="match status" value="1"/>
</dbReference>
<dbReference type="SUPFAM" id="SSF52172">
    <property type="entry name" value="CheY-like"/>
    <property type="match status" value="1"/>
</dbReference>
<dbReference type="PANTHER" id="PTHR45339:SF1">
    <property type="entry name" value="HYBRID SIGNAL TRANSDUCTION HISTIDINE KINASE J"/>
    <property type="match status" value="1"/>
</dbReference>
<keyword evidence="13" id="KW-1185">Reference proteome</keyword>
<evidence type="ECO:0000313" key="13">
    <source>
        <dbReference type="Proteomes" id="UP000070544"/>
    </source>
</evidence>
<feature type="modified residue" description="4-aspartylphosphate" evidence="7">
    <location>
        <position position="905"/>
    </location>
</feature>
<dbReference type="CDD" id="cd00082">
    <property type="entry name" value="HisKA"/>
    <property type="match status" value="1"/>
</dbReference>
<proteinExistence type="predicted"/>
<keyword evidence="3 9" id="KW-0812">Transmembrane</keyword>
<dbReference type="Pfam" id="PF00512">
    <property type="entry name" value="HisKA"/>
    <property type="match status" value="1"/>
</dbReference>
<gene>
    <name evidence="12" type="ORF">M427DRAFT_285950</name>
</gene>
<organism evidence="12 13">
    <name type="scientific">Gonapodya prolifera (strain JEL478)</name>
    <name type="common">Monoblepharis prolifera</name>
    <dbReference type="NCBI Taxonomy" id="1344416"/>
    <lineage>
        <taxon>Eukaryota</taxon>
        <taxon>Fungi</taxon>
        <taxon>Fungi incertae sedis</taxon>
        <taxon>Chytridiomycota</taxon>
        <taxon>Chytridiomycota incertae sedis</taxon>
        <taxon>Monoblepharidomycetes</taxon>
        <taxon>Monoblepharidales</taxon>
        <taxon>Gonapodyaceae</taxon>
        <taxon>Gonapodya</taxon>
    </lineage>
</organism>
<keyword evidence="5" id="KW-0902">Two-component regulatory system</keyword>
<evidence type="ECO:0000256" key="8">
    <source>
        <dbReference type="SAM" id="MobiDB-lite"/>
    </source>
</evidence>
<evidence type="ECO:0000256" key="4">
    <source>
        <dbReference type="ARBA" id="ARBA00022989"/>
    </source>
</evidence>
<dbReference type="Proteomes" id="UP000070544">
    <property type="component" value="Unassembled WGS sequence"/>
</dbReference>
<dbReference type="Gene3D" id="3.30.450.350">
    <property type="entry name" value="CHASE domain"/>
    <property type="match status" value="1"/>
</dbReference>
<dbReference type="GO" id="GO:0016020">
    <property type="term" value="C:membrane"/>
    <property type="evidence" value="ECO:0007669"/>
    <property type="project" value="UniProtKB-SubCell"/>
</dbReference>
<name>A0A139AJ70_GONPJ</name>
<evidence type="ECO:0000256" key="5">
    <source>
        <dbReference type="ARBA" id="ARBA00023012"/>
    </source>
</evidence>
<feature type="region of interest" description="Disordered" evidence="8">
    <location>
        <begin position="392"/>
        <end position="412"/>
    </location>
</feature>
<comment type="subcellular location">
    <subcellularLocation>
        <location evidence="1">Membrane</location>
    </subcellularLocation>
</comment>
<evidence type="ECO:0000259" key="10">
    <source>
        <dbReference type="PROSITE" id="PS50110"/>
    </source>
</evidence>
<dbReference type="OMA" id="VIVERCN"/>
<dbReference type="PANTHER" id="PTHR45339">
    <property type="entry name" value="HYBRID SIGNAL TRANSDUCTION HISTIDINE KINASE J"/>
    <property type="match status" value="1"/>
</dbReference>
<evidence type="ECO:0000256" key="9">
    <source>
        <dbReference type="SAM" id="Phobius"/>
    </source>
</evidence>
<dbReference type="EMBL" id="KQ965750">
    <property type="protein sequence ID" value="KXS16836.1"/>
    <property type="molecule type" value="Genomic_DNA"/>
</dbReference>
<dbReference type="InterPro" id="IPR000014">
    <property type="entry name" value="PAS"/>
</dbReference>
<evidence type="ECO:0000313" key="12">
    <source>
        <dbReference type="EMBL" id="KXS16836.1"/>
    </source>
</evidence>
<dbReference type="Pfam" id="PF13426">
    <property type="entry name" value="PAS_9"/>
    <property type="match status" value="1"/>
</dbReference>
<evidence type="ECO:0000259" key="11">
    <source>
        <dbReference type="PROSITE" id="PS50113"/>
    </source>
</evidence>
<keyword evidence="6 9" id="KW-0472">Membrane</keyword>
<dbReference type="STRING" id="1344416.A0A139AJ70"/>
<dbReference type="SMART" id="SM00388">
    <property type="entry name" value="HisKA"/>
    <property type="match status" value="1"/>
</dbReference>
<dbReference type="GO" id="GO:0000155">
    <property type="term" value="F:phosphorelay sensor kinase activity"/>
    <property type="evidence" value="ECO:0007669"/>
    <property type="project" value="InterPro"/>
</dbReference>
<dbReference type="OrthoDB" id="60033at2759"/>
<dbReference type="InterPro" id="IPR006189">
    <property type="entry name" value="CHASE_dom"/>
</dbReference>
<evidence type="ECO:0000256" key="3">
    <source>
        <dbReference type="ARBA" id="ARBA00022692"/>
    </source>
</evidence>
<dbReference type="SMART" id="SM01079">
    <property type="entry name" value="CHASE"/>
    <property type="match status" value="1"/>
</dbReference>
<evidence type="ECO:0000256" key="6">
    <source>
        <dbReference type="ARBA" id="ARBA00023136"/>
    </source>
</evidence>
<dbReference type="InterPro" id="IPR042240">
    <property type="entry name" value="CHASE_sf"/>
</dbReference>
<dbReference type="InterPro" id="IPR035965">
    <property type="entry name" value="PAS-like_dom_sf"/>
</dbReference>
<accession>A0A139AJ70</accession>
<dbReference type="PROSITE" id="PS50113">
    <property type="entry name" value="PAC"/>
    <property type="match status" value="1"/>
</dbReference>
<dbReference type="Pfam" id="PF00072">
    <property type="entry name" value="Response_reg"/>
    <property type="match status" value="1"/>
</dbReference>
<dbReference type="PROSITE" id="PS50110">
    <property type="entry name" value="RESPONSE_REGULATORY"/>
    <property type="match status" value="1"/>
</dbReference>
<evidence type="ECO:0000256" key="2">
    <source>
        <dbReference type="ARBA" id="ARBA00022553"/>
    </source>
</evidence>
<keyword evidence="2 7" id="KW-0597">Phosphoprotein</keyword>
<dbReference type="Gene3D" id="3.40.50.2300">
    <property type="match status" value="1"/>
</dbReference>
<dbReference type="InterPro" id="IPR001789">
    <property type="entry name" value="Sig_transdc_resp-reg_receiver"/>
</dbReference>
<dbReference type="AlphaFoldDB" id="A0A139AJ70"/>
<dbReference type="Gene3D" id="1.10.287.130">
    <property type="match status" value="1"/>
</dbReference>
<protein>
    <submittedName>
        <fullName evidence="12">Uncharacterized protein</fullName>
    </submittedName>
</protein>
<keyword evidence="4 9" id="KW-1133">Transmembrane helix</keyword>
<reference evidence="12 13" key="1">
    <citation type="journal article" date="2015" name="Genome Biol. Evol.">
        <title>Phylogenomic analyses indicate that early fungi evolved digesting cell walls of algal ancestors of land plants.</title>
        <authorList>
            <person name="Chang Y."/>
            <person name="Wang S."/>
            <person name="Sekimoto S."/>
            <person name="Aerts A.L."/>
            <person name="Choi C."/>
            <person name="Clum A."/>
            <person name="LaButti K.M."/>
            <person name="Lindquist E.A."/>
            <person name="Yee Ngan C."/>
            <person name="Ohm R.A."/>
            <person name="Salamov A.A."/>
            <person name="Grigoriev I.V."/>
            <person name="Spatafora J.W."/>
            <person name="Berbee M.L."/>
        </authorList>
    </citation>
    <scope>NUCLEOTIDE SEQUENCE [LARGE SCALE GENOMIC DNA]</scope>
    <source>
        <strain evidence="12 13">JEL478</strain>
    </source>
</reference>
<dbReference type="Pfam" id="PF03924">
    <property type="entry name" value="CHASE"/>
    <property type="match status" value="1"/>
</dbReference>
<dbReference type="InterPro" id="IPR000700">
    <property type="entry name" value="PAS-assoc_C"/>
</dbReference>
<dbReference type="NCBIfam" id="TIGR00229">
    <property type="entry name" value="sensory_box"/>
    <property type="match status" value="1"/>
</dbReference>
<dbReference type="InterPro" id="IPR003661">
    <property type="entry name" value="HisK_dim/P_dom"/>
</dbReference>
<feature type="region of interest" description="Disordered" evidence="8">
    <location>
        <begin position="754"/>
        <end position="784"/>
    </location>
</feature>
<dbReference type="CDD" id="cd17546">
    <property type="entry name" value="REC_hyHK_CKI1_RcsC-like"/>
    <property type="match status" value="1"/>
</dbReference>
<dbReference type="SUPFAM" id="SSF55785">
    <property type="entry name" value="PYP-like sensor domain (PAS domain)"/>
    <property type="match status" value="1"/>
</dbReference>
<feature type="domain" description="Response regulatory" evidence="10">
    <location>
        <begin position="853"/>
        <end position="972"/>
    </location>
</feature>
<feature type="domain" description="PAC" evidence="11">
    <location>
        <begin position="376"/>
        <end position="438"/>
    </location>
</feature>
<dbReference type="InterPro" id="IPR011006">
    <property type="entry name" value="CheY-like_superfamily"/>
</dbReference>
<evidence type="ECO:0000256" key="1">
    <source>
        <dbReference type="ARBA" id="ARBA00004370"/>
    </source>
</evidence>
<evidence type="ECO:0000256" key="7">
    <source>
        <dbReference type="PROSITE-ProRule" id="PRU00169"/>
    </source>
</evidence>
<sequence length="980" mass="106944">MQIVEGGIRDIVANYHVATLEGGQFTEAEFTTYMKFSSISQLAIRGAAFAPVVTGAGRSQWESQHNLTIHNDNTTDVPAPDRDFYLPLLYRYFLSPADAQLVSATMGYDILSLWPFLVGSSLVSGLPSLSAATSFATKDGPVPGLVYMSPIFVNATARDALDSSPFLFDASAFRNVVGFMYATIASAQFFPTYLTPDASDLNYAFRVLDTGSGRNFGTPELFSTWNDSWPGAYIAQYAINATIVVTNRTWTLECTPTKSLVNERITSVPIKTIVVTVAVIFGVVLVLVAAMLIRRAYRFGRKAQNALQALFSDSESIVRAIPDPLLALDDDDQVVGANQLALDATGYSAGDIGDLKLQQLIQGYGDKLGTGKRGAGDQLFKVVRKNGSSFPVEISMSPRGRKSGSDQSPSAAGSSVFSRVLVFRDITEKYERENALVEARMYAEAADKRTESVLRYLCHELRNPLHVVIGYTQLVLNRHSDATIPSDGGMSSGNLPSIFVSATDRDELKEVMEASRYISSLIEDVLTFVDLSRNETQSPDRSFDMTSLLSLVSQRPGFEVSIDWYGHRKFIGKEERVTEALAKVLDYLVFIRPDNGVLALEGRSSTLRGGYELVEVSLESRSKTHGIDVFDKTEFFDSPLLAELKREPFAENGSSRGKKFGAPGIWLSVARVIVERCNGSFSILQSDSGRIRAILKFTFKRSNSADRILRHSCDLGLMLGSDLGRRPPLDALEMSSILLRPSLELAVICHSSSTSKTLPTEDETPTSDPVRDPVRNSGDGDLEHLSENIPELPSVNQTPTRNDGVIATPTLDSPAALIASGTSQSGTFDAITIVSTRPDSGPLKQRSSETDTIILVVEDNGLVAKLTQRMLKRGGFKSEIATDGVVCVDMVRNIGIEGISLVLMDLQMPRLDGFGAARHLRSDLHFAGPIVALTAFTTNNDVEQCLEGSLMQEVLGKPVTEAKLLETVRKFIGWRLHNPP</sequence>
<dbReference type="SUPFAM" id="SSF47384">
    <property type="entry name" value="Homodimeric domain of signal transducing histidine kinase"/>
    <property type="match status" value="1"/>
</dbReference>
<dbReference type="SMART" id="SM00448">
    <property type="entry name" value="REC"/>
    <property type="match status" value="1"/>
</dbReference>
<dbReference type="InterPro" id="IPR036097">
    <property type="entry name" value="HisK_dim/P_sf"/>
</dbReference>